<feature type="repeat" description="PPR" evidence="2">
    <location>
        <begin position="153"/>
        <end position="187"/>
    </location>
</feature>
<dbReference type="InParanoid" id="D8SEQ7"/>
<dbReference type="Pfam" id="PF01535">
    <property type="entry name" value="PPR"/>
    <property type="match status" value="2"/>
</dbReference>
<evidence type="ECO:0000256" key="2">
    <source>
        <dbReference type="PROSITE-ProRule" id="PRU00708"/>
    </source>
</evidence>
<dbReference type="Proteomes" id="UP000001514">
    <property type="component" value="Unassembled WGS sequence"/>
</dbReference>
<dbReference type="PROSITE" id="PS51375">
    <property type="entry name" value="PPR"/>
    <property type="match status" value="2"/>
</dbReference>
<dbReference type="InterPro" id="IPR046960">
    <property type="entry name" value="PPR_At4g14850-like_plant"/>
</dbReference>
<organism evidence="4">
    <name type="scientific">Selaginella moellendorffii</name>
    <name type="common">Spikemoss</name>
    <dbReference type="NCBI Taxonomy" id="88036"/>
    <lineage>
        <taxon>Eukaryota</taxon>
        <taxon>Viridiplantae</taxon>
        <taxon>Streptophyta</taxon>
        <taxon>Embryophyta</taxon>
        <taxon>Tracheophyta</taxon>
        <taxon>Lycopodiopsida</taxon>
        <taxon>Selaginellales</taxon>
        <taxon>Selaginellaceae</taxon>
        <taxon>Selaginella</taxon>
    </lineage>
</organism>
<sequence>MGSGAAAEELLQRLRHAVQGPDVVVATGLIQLYGRLGRAGDAREIFDGIVSSKKDVVLWTAMLAAFARNGQGRPALEIFREMDLEGVTPNKITMLAALEACSCLGSLAIAKAVHSTLDHQSLDLQNGSIGMFGRCGSVEAAREIFDAMESQRNLVSYTAMVAAYAQNGHFGDAEGLFRSMQLQGHAPDEVSFTCLLFAFSHAGLLQQGWEHLVSMKADYGISPSPQHYGCMLDLLARRGYPKIQIQI</sequence>
<dbReference type="FunFam" id="1.25.40.10:FF:000158">
    <property type="entry name" value="pentatricopeptide repeat-containing protein At2g33680"/>
    <property type="match status" value="1"/>
</dbReference>
<dbReference type="GO" id="GO:0003723">
    <property type="term" value="F:RNA binding"/>
    <property type="evidence" value="ECO:0007669"/>
    <property type="project" value="InterPro"/>
</dbReference>
<keyword evidence="1" id="KW-0677">Repeat</keyword>
<name>D8SEQ7_SELML</name>
<dbReference type="NCBIfam" id="TIGR00756">
    <property type="entry name" value="PPR"/>
    <property type="match status" value="2"/>
</dbReference>
<accession>D8SEQ7</accession>
<dbReference type="PANTHER" id="PTHR24015:SF548">
    <property type="entry name" value="OS08G0340900 PROTEIN"/>
    <property type="match status" value="1"/>
</dbReference>
<evidence type="ECO:0000313" key="3">
    <source>
        <dbReference type="EMBL" id="EFJ17018.1"/>
    </source>
</evidence>
<dbReference type="InterPro" id="IPR011990">
    <property type="entry name" value="TPR-like_helical_dom_sf"/>
</dbReference>
<gene>
    <name evidence="3" type="ORF">SELMODRAFT_115590</name>
</gene>
<dbReference type="EMBL" id="GL377616">
    <property type="protein sequence ID" value="EFJ17018.1"/>
    <property type="molecule type" value="Genomic_DNA"/>
</dbReference>
<dbReference type="AlphaFoldDB" id="D8SEQ7"/>
<dbReference type="HOGENOM" id="CLU_002706_0_0_1"/>
<evidence type="ECO:0000313" key="4">
    <source>
        <dbReference type="Proteomes" id="UP000001514"/>
    </source>
</evidence>
<dbReference type="eggNOG" id="KOG4197">
    <property type="taxonomic scope" value="Eukaryota"/>
</dbReference>
<keyword evidence="4" id="KW-1185">Reference proteome</keyword>
<dbReference type="KEGG" id="smo:SELMODRAFT_115590"/>
<dbReference type="Gramene" id="EFJ17018">
    <property type="protein sequence ID" value="EFJ17018"/>
    <property type="gene ID" value="SELMODRAFT_115590"/>
</dbReference>
<dbReference type="Gene3D" id="1.25.40.10">
    <property type="entry name" value="Tetratricopeptide repeat domain"/>
    <property type="match status" value="2"/>
</dbReference>
<reference evidence="3 4" key="1">
    <citation type="journal article" date="2011" name="Science">
        <title>The Selaginella genome identifies genetic changes associated with the evolution of vascular plants.</title>
        <authorList>
            <person name="Banks J.A."/>
            <person name="Nishiyama T."/>
            <person name="Hasebe M."/>
            <person name="Bowman J.L."/>
            <person name="Gribskov M."/>
            <person name="dePamphilis C."/>
            <person name="Albert V.A."/>
            <person name="Aono N."/>
            <person name="Aoyama T."/>
            <person name="Ambrose B.A."/>
            <person name="Ashton N.W."/>
            <person name="Axtell M.J."/>
            <person name="Barker E."/>
            <person name="Barker M.S."/>
            <person name="Bennetzen J.L."/>
            <person name="Bonawitz N.D."/>
            <person name="Chapple C."/>
            <person name="Cheng C."/>
            <person name="Correa L.G."/>
            <person name="Dacre M."/>
            <person name="DeBarry J."/>
            <person name="Dreyer I."/>
            <person name="Elias M."/>
            <person name="Engstrom E.M."/>
            <person name="Estelle M."/>
            <person name="Feng L."/>
            <person name="Finet C."/>
            <person name="Floyd S.K."/>
            <person name="Frommer W.B."/>
            <person name="Fujita T."/>
            <person name="Gramzow L."/>
            <person name="Gutensohn M."/>
            <person name="Harholt J."/>
            <person name="Hattori M."/>
            <person name="Heyl A."/>
            <person name="Hirai T."/>
            <person name="Hiwatashi Y."/>
            <person name="Ishikawa M."/>
            <person name="Iwata M."/>
            <person name="Karol K.G."/>
            <person name="Koehler B."/>
            <person name="Kolukisaoglu U."/>
            <person name="Kubo M."/>
            <person name="Kurata T."/>
            <person name="Lalonde S."/>
            <person name="Li K."/>
            <person name="Li Y."/>
            <person name="Litt A."/>
            <person name="Lyons E."/>
            <person name="Manning G."/>
            <person name="Maruyama T."/>
            <person name="Michael T.P."/>
            <person name="Mikami K."/>
            <person name="Miyazaki S."/>
            <person name="Morinaga S."/>
            <person name="Murata T."/>
            <person name="Mueller-Roeber B."/>
            <person name="Nelson D.R."/>
            <person name="Obara M."/>
            <person name="Oguri Y."/>
            <person name="Olmstead R.G."/>
            <person name="Onodera N."/>
            <person name="Petersen B.L."/>
            <person name="Pils B."/>
            <person name="Prigge M."/>
            <person name="Rensing S.A."/>
            <person name="Riano-Pachon D.M."/>
            <person name="Roberts A.W."/>
            <person name="Sato Y."/>
            <person name="Scheller H.V."/>
            <person name="Schulz B."/>
            <person name="Schulz C."/>
            <person name="Shakirov E.V."/>
            <person name="Shibagaki N."/>
            <person name="Shinohara N."/>
            <person name="Shippen D.E."/>
            <person name="Soerensen I."/>
            <person name="Sotooka R."/>
            <person name="Sugimoto N."/>
            <person name="Sugita M."/>
            <person name="Sumikawa N."/>
            <person name="Tanurdzic M."/>
            <person name="Theissen G."/>
            <person name="Ulvskov P."/>
            <person name="Wakazuki S."/>
            <person name="Weng J.K."/>
            <person name="Willats W.W."/>
            <person name="Wipf D."/>
            <person name="Wolf P.G."/>
            <person name="Yang L."/>
            <person name="Zimmer A.D."/>
            <person name="Zhu Q."/>
            <person name="Mitros T."/>
            <person name="Hellsten U."/>
            <person name="Loque D."/>
            <person name="Otillar R."/>
            <person name="Salamov A."/>
            <person name="Schmutz J."/>
            <person name="Shapiro H."/>
            <person name="Lindquist E."/>
            <person name="Lucas S."/>
            <person name="Rokhsar D."/>
            <person name="Grigoriev I.V."/>
        </authorList>
    </citation>
    <scope>NUCLEOTIDE SEQUENCE [LARGE SCALE GENOMIC DNA]</scope>
</reference>
<dbReference type="InterPro" id="IPR002885">
    <property type="entry name" value="PPR_rpt"/>
</dbReference>
<protein>
    <recommendedName>
        <fullName evidence="5">Pentacotripeptide-repeat region of PRORP domain-containing protein</fullName>
    </recommendedName>
</protein>
<proteinExistence type="predicted"/>
<dbReference type="GO" id="GO:0009451">
    <property type="term" value="P:RNA modification"/>
    <property type="evidence" value="ECO:0007669"/>
    <property type="project" value="InterPro"/>
</dbReference>
<evidence type="ECO:0008006" key="5">
    <source>
        <dbReference type="Google" id="ProtNLM"/>
    </source>
</evidence>
<dbReference type="GO" id="GO:0048731">
    <property type="term" value="P:system development"/>
    <property type="evidence" value="ECO:0007669"/>
    <property type="project" value="UniProtKB-ARBA"/>
</dbReference>
<evidence type="ECO:0000256" key="1">
    <source>
        <dbReference type="ARBA" id="ARBA00022737"/>
    </source>
</evidence>
<feature type="repeat" description="PPR" evidence="2">
    <location>
        <begin position="55"/>
        <end position="89"/>
    </location>
</feature>
<dbReference type="PANTHER" id="PTHR24015">
    <property type="entry name" value="OS07G0578800 PROTEIN-RELATED"/>
    <property type="match status" value="1"/>
</dbReference>
<dbReference type="Pfam" id="PF13041">
    <property type="entry name" value="PPR_2"/>
    <property type="match status" value="2"/>
</dbReference>